<evidence type="ECO:0000313" key="1">
    <source>
        <dbReference type="EMBL" id="KAF5814330.1"/>
    </source>
</evidence>
<evidence type="ECO:0000313" key="3">
    <source>
        <dbReference type="Proteomes" id="UP000215914"/>
    </source>
</evidence>
<reference evidence="1" key="3">
    <citation type="submission" date="2020-06" db="EMBL/GenBank/DDBJ databases">
        <title>Helianthus annuus Genome sequencing and assembly Release 2.</title>
        <authorList>
            <person name="Gouzy J."/>
            <person name="Langlade N."/>
            <person name="Munos S."/>
        </authorList>
    </citation>
    <scope>NUCLEOTIDE SEQUENCE</scope>
    <source>
        <tissue evidence="1">Leaves</tissue>
    </source>
</reference>
<dbReference type="EMBL" id="CM007892">
    <property type="protein sequence ID" value="OTG31339.1"/>
    <property type="molecule type" value="Genomic_DNA"/>
</dbReference>
<gene>
    <name evidence="2" type="ORF">HannXRQ_Chr03g0074521</name>
    <name evidence="1" type="ORF">HanXRQr2_Chr03g0109841</name>
</gene>
<protein>
    <submittedName>
        <fullName evidence="2">Uncharacterized protein</fullName>
    </submittedName>
</protein>
<dbReference type="Proteomes" id="UP000215914">
    <property type="component" value="Chromosome 3"/>
</dbReference>
<reference evidence="2" key="2">
    <citation type="submission" date="2017-02" db="EMBL/GenBank/DDBJ databases">
        <title>Sunflower complete genome.</title>
        <authorList>
            <person name="Langlade N."/>
            <person name="Munos S."/>
        </authorList>
    </citation>
    <scope>NUCLEOTIDE SEQUENCE [LARGE SCALE GENOMIC DNA]</scope>
    <source>
        <tissue evidence="2">Leaves</tissue>
    </source>
</reference>
<dbReference type="AlphaFoldDB" id="A0A251V7T7"/>
<name>A0A251V7T7_HELAN</name>
<proteinExistence type="predicted"/>
<reference evidence="1 3" key="1">
    <citation type="journal article" date="2017" name="Nature">
        <title>The sunflower genome provides insights into oil metabolism, flowering and Asterid evolution.</title>
        <authorList>
            <person name="Badouin H."/>
            <person name="Gouzy J."/>
            <person name="Grassa C.J."/>
            <person name="Murat F."/>
            <person name="Staton S.E."/>
            <person name="Cottret L."/>
            <person name="Lelandais-Briere C."/>
            <person name="Owens G.L."/>
            <person name="Carrere S."/>
            <person name="Mayjonade B."/>
            <person name="Legrand L."/>
            <person name="Gill N."/>
            <person name="Kane N.C."/>
            <person name="Bowers J.E."/>
            <person name="Hubner S."/>
            <person name="Bellec A."/>
            <person name="Berard A."/>
            <person name="Berges H."/>
            <person name="Blanchet N."/>
            <person name="Boniface M.C."/>
            <person name="Brunel D."/>
            <person name="Catrice O."/>
            <person name="Chaidir N."/>
            <person name="Claudel C."/>
            <person name="Donnadieu C."/>
            <person name="Faraut T."/>
            <person name="Fievet G."/>
            <person name="Helmstetter N."/>
            <person name="King M."/>
            <person name="Knapp S.J."/>
            <person name="Lai Z."/>
            <person name="Le Paslier M.C."/>
            <person name="Lippi Y."/>
            <person name="Lorenzon L."/>
            <person name="Mandel J.R."/>
            <person name="Marage G."/>
            <person name="Marchand G."/>
            <person name="Marquand E."/>
            <person name="Bret-Mestries E."/>
            <person name="Morien E."/>
            <person name="Nambeesan S."/>
            <person name="Nguyen T."/>
            <person name="Pegot-Espagnet P."/>
            <person name="Pouilly N."/>
            <person name="Raftis F."/>
            <person name="Sallet E."/>
            <person name="Schiex T."/>
            <person name="Thomas J."/>
            <person name="Vandecasteele C."/>
            <person name="Vares D."/>
            <person name="Vear F."/>
            <person name="Vautrin S."/>
            <person name="Crespi M."/>
            <person name="Mangin B."/>
            <person name="Burke J.M."/>
            <person name="Salse J."/>
            <person name="Munos S."/>
            <person name="Vincourt P."/>
            <person name="Rieseberg L.H."/>
            <person name="Langlade N.B."/>
        </authorList>
    </citation>
    <scope>NUCLEOTIDE SEQUENCE [LARGE SCALE GENOMIC DNA]</scope>
    <source>
        <strain evidence="3">cv. SF193</strain>
        <tissue evidence="1">Leaves</tissue>
    </source>
</reference>
<dbReference type="InParanoid" id="A0A251V7T7"/>
<evidence type="ECO:0000313" key="2">
    <source>
        <dbReference type="EMBL" id="OTG31339.1"/>
    </source>
</evidence>
<dbReference type="Gramene" id="mRNA:HanXRQr2_Chr03g0109841">
    <property type="protein sequence ID" value="CDS:HanXRQr2_Chr03g0109841.1"/>
    <property type="gene ID" value="HanXRQr2_Chr03g0109841"/>
</dbReference>
<dbReference type="EMBL" id="MNCJ02000318">
    <property type="protein sequence ID" value="KAF5814330.1"/>
    <property type="molecule type" value="Genomic_DNA"/>
</dbReference>
<sequence length="69" mass="7893">MFDFRREGGWSLTQMIGDGGVFREAVEVNTVSDDGEIEATREKLMFDFQTEVGMKDAILRGNESGFRRR</sequence>
<keyword evidence="3" id="KW-1185">Reference proteome</keyword>
<accession>A0A251V7T7</accession>
<organism evidence="2 3">
    <name type="scientific">Helianthus annuus</name>
    <name type="common">Common sunflower</name>
    <dbReference type="NCBI Taxonomy" id="4232"/>
    <lineage>
        <taxon>Eukaryota</taxon>
        <taxon>Viridiplantae</taxon>
        <taxon>Streptophyta</taxon>
        <taxon>Embryophyta</taxon>
        <taxon>Tracheophyta</taxon>
        <taxon>Spermatophyta</taxon>
        <taxon>Magnoliopsida</taxon>
        <taxon>eudicotyledons</taxon>
        <taxon>Gunneridae</taxon>
        <taxon>Pentapetalae</taxon>
        <taxon>asterids</taxon>
        <taxon>campanulids</taxon>
        <taxon>Asterales</taxon>
        <taxon>Asteraceae</taxon>
        <taxon>Asteroideae</taxon>
        <taxon>Heliantheae alliance</taxon>
        <taxon>Heliantheae</taxon>
        <taxon>Helianthus</taxon>
    </lineage>
</organism>